<dbReference type="Proteomes" id="UP000429552">
    <property type="component" value="Unassembled WGS sequence"/>
</dbReference>
<accession>A0A640T8C8</accession>
<protein>
    <submittedName>
        <fullName evidence="1">Uncharacterized protein</fullName>
    </submittedName>
</protein>
<evidence type="ECO:0000313" key="4">
    <source>
        <dbReference type="Proteomes" id="UP001210609"/>
    </source>
</evidence>
<keyword evidence="4" id="KW-1185">Reference proteome</keyword>
<sequence>MPTTDSYGQNVQIASLTDAPNQQVLAANLAAGLVPRSVMRFSSASARNATIASPVAGMVAFLVAEKLFTGYDGTAWVVLAAGTSAWTTIPLAAGFAHNGNSNGTAQYRVVNLFGELTVMLQGGLDITYSGSPAVISNGGIITSSPLPSTARPGSLRTVPASCSAVTSDSLTLKLDAQSDGHLKLVGTTASNATERITPPWVSLNGLFYSL</sequence>
<organism evidence="1 3">
    <name type="scientific">Streptomyces nigrescens</name>
    <dbReference type="NCBI Taxonomy" id="1920"/>
    <lineage>
        <taxon>Bacteria</taxon>
        <taxon>Bacillati</taxon>
        <taxon>Actinomycetota</taxon>
        <taxon>Actinomycetes</taxon>
        <taxon>Kitasatosporales</taxon>
        <taxon>Streptomycetaceae</taxon>
        <taxon>Streptomyces</taxon>
    </lineage>
</organism>
<dbReference type="Proteomes" id="UP001210609">
    <property type="component" value="Chromosome"/>
</dbReference>
<dbReference type="EMBL" id="CP114202">
    <property type="protein sequence ID" value="WAT94861.1"/>
    <property type="molecule type" value="Genomic_DNA"/>
</dbReference>
<reference evidence="2 4" key="2">
    <citation type="submission" date="2022-12" db="EMBL/GenBank/DDBJ databases">
        <authorList>
            <person name="Ruckert C."/>
            <person name="Busche T."/>
            <person name="Kalinowski J."/>
            <person name="Wittmann C."/>
        </authorList>
    </citation>
    <scope>NUCLEOTIDE SEQUENCE [LARGE SCALE GENOMIC DNA]</scope>
    <source>
        <strain evidence="2 4">DSM 40555</strain>
    </source>
</reference>
<gene>
    <name evidence="1" type="ORF">Sliba_04600</name>
    <name evidence="2" type="ORF">STRLI_000533</name>
</gene>
<name>A0A640T8C8_STRNI</name>
<dbReference type="RefSeq" id="WP_159483980.1">
    <property type="nucleotide sequence ID" value="NZ_BLIP01000001.1"/>
</dbReference>
<dbReference type="AlphaFoldDB" id="A0A640T8C8"/>
<evidence type="ECO:0000313" key="2">
    <source>
        <dbReference type="EMBL" id="WAT94861.1"/>
    </source>
</evidence>
<evidence type="ECO:0000313" key="1">
    <source>
        <dbReference type="EMBL" id="GFE20007.1"/>
    </source>
</evidence>
<proteinExistence type="predicted"/>
<reference evidence="1 3" key="1">
    <citation type="submission" date="2019-12" db="EMBL/GenBank/DDBJ databases">
        <title>Whole genome shotgun sequence of Streptomyces libani subsp. libani NBRC 13452.</title>
        <authorList>
            <person name="Ichikawa N."/>
            <person name="Kimura A."/>
            <person name="Kitahashi Y."/>
            <person name="Komaki H."/>
            <person name="Tamura T."/>
        </authorList>
    </citation>
    <scope>NUCLEOTIDE SEQUENCE [LARGE SCALE GENOMIC DNA]</scope>
    <source>
        <strain evidence="1 3">NBRC 13452</strain>
    </source>
</reference>
<dbReference type="EMBL" id="BLIP01000001">
    <property type="protein sequence ID" value="GFE20007.1"/>
    <property type="molecule type" value="Genomic_DNA"/>
</dbReference>
<evidence type="ECO:0000313" key="3">
    <source>
        <dbReference type="Proteomes" id="UP000429552"/>
    </source>
</evidence>